<keyword evidence="1 3" id="KW-0732">Signal</keyword>
<feature type="signal peptide" evidence="3">
    <location>
        <begin position="1"/>
        <end position="19"/>
    </location>
</feature>
<feature type="region of interest" description="Disordered" evidence="2">
    <location>
        <begin position="80"/>
        <end position="110"/>
    </location>
</feature>
<dbReference type="PROSITE" id="PS51257">
    <property type="entry name" value="PROKAR_LIPOPROTEIN"/>
    <property type="match status" value="1"/>
</dbReference>
<feature type="chain" id="PRO_5027094083" description="Polysaccharide export protein N-terminal domain-containing protein" evidence="3">
    <location>
        <begin position="20"/>
        <end position="324"/>
    </location>
</feature>
<dbReference type="Pfam" id="PF02563">
    <property type="entry name" value="Poly_export"/>
    <property type="match status" value="1"/>
</dbReference>
<organism evidence="5 6">
    <name type="scientific">Frigoriglobus tundricola</name>
    <dbReference type="NCBI Taxonomy" id="2774151"/>
    <lineage>
        <taxon>Bacteria</taxon>
        <taxon>Pseudomonadati</taxon>
        <taxon>Planctomycetota</taxon>
        <taxon>Planctomycetia</taxon>
        <taxon>Gemmatales</taxon>
        <taxon>Gemmataceae</taxon>
        <taxon>Frigoriglobus</taxon>
    </lineage>
</organism>
<feature type="compositionally biased region" description="Basic and acidic residues" evidence="2">
    <location>
        <begin position="81"/>
        <end position="95"/>
    </location>
</feature>
<dbReference type="PANTHER" id="PTHR33619">
    <property type="entry name" value="POLYSACCHARIDE EXPORT PROTEIN GFCE-RELATED"/>
    <property type="match status" value="1"/>
</dbReference>
<dbReference type="KEGG" id="ftj:FTUN_6908"/>
<dbReference type="InterPro" id="IPR003715">
    <property type="entry name" value="Poly_export_N"/>
</dbReference>
<dbReference type="Gene3D" id="3.30.1950.10">
    <property type="entry name" value="wza like domain"/>
    <property type="match status" value="1"/>
</dbReference>
<dbReference type="RefSeq" id="WP_171474286.1">
    <property type="nucleotide sequence ID" value="NZ_CP053452.2"/>
</dbReference>
<dbReference type="InterPro" id="IPR049712">
    <property type="entry name" value="Poly_export"/>
</dbReference>
<proteinExistence type="predicted"/>
<gene>
    <name evidence="5" type="ORF">FTUN_6908</name>
</gene>
<dbReference type="Proteomes" id="UP000503447">
    <property type="component" value="Chromosome"/>
</dbReference>
<dbReference type="EMBL" id="CP053452">
    <property type="protein sequence ID" value="QJW99305.1"/>
    <property type="molecule type" value="Genomic_DNA"/>
</dbReference>
<evidence type="ECO:0000259" key="4">
    <source>
        <dbReference type="Pfam" id="PF02563"/>
    </source>
</evidence>
<evidence type="ECO:0000256" key="2">
    <source>
        <dbReference type="SAM" id="MobiDB-lite"/>
    </source>
</evidence>
<dbReference type="AlphaFoldDB" id="A0A6M5YZC3"/>
<accession>A0A6M5YZC3</accession>
<reference evidence="6" key="1">
    <citation type="submission" date="2020-05" db="EMBL/GenBank/DDBJ databases">
        <title>Frigoriglobus tundricola gen. nov., sp. nov., a psychrotolerant cellulolytic planctomycete of the family Gemmataceae with two divergent copies of 16S rRNA gene.</title>
        <authorList>
            <person name="Kulichevskaya I.S."/>
            <person name="Ivanova A.A."/>
            <person name="Naumoff D.G."/>
            <person name="Beletsky A.V."/>
            <person name="Rijpstra W.I.C."/>
            <person name="Sinninghe Damste J.S."/>
            <person name="Mardanov A.V."/>
            <person name="Ravin N.V."/>
            <person name="Dedysh S.N."/>
        </authorList>
    </citation>
    <scope>NUCLEOTIDE SEQUENCE [LARGE SCALE GENOMIC DNA]</scope>
    <source>
        <strain evidence="6">PL17</strain>
    </source>
</reference>
<dbReference type="PANTHER" id="PTHR33619:SF3">
    <property type="entry name" value="POLYSACCHARIDE EXPORT PROTEIN GFCE-RELATED"/>
    <property type="match status" value="1"/>
</dbReference>
<feature type="domain" description="Polysaccharide export protein N-terminal" evidence="4">
    <location>
        <begin position="59"/>
        <end position="164"/>
    </location>
</feature>
<sequence length="324" mass="34852">MAGARRVSWVALSTSLALATVGCMHGSHGFDHAQIADGAPIAVPPSGAVPRELEKIAFPPYVIEAPDVLLIEVIQMSKVSDPSKDKGKEEGKNGKDPGPPKPAVEGDKAAADNQAYQRLPVQPISGQFHVRLDGTVGLGFWGSVPVAGLTLDQASEAIRAQLARSETLKEYGTSANSLRVIVDVLAYNSKKYYVIFDGGGFGEQVFPFPITGGETVLDALANINGLPDVASRRNIWVARRTPHDNQPWQILPVDWIGITQHGITRTNYQVFPGDRIYVKAQKLVTIDRNLARIISPIERLFGITLLGSSTVNQIRGTNTNGTGN</sequence>
<name>A0A6M5YZC3_9BACT</name>
<keyword evidence="6" id="KW-1185">Reference proteome</keyword>
<evidence type="ECO:0000256" key="3">
    <source>
        <dbReference type="SAM" id="SignalP"/>
    </source>
</evidence>
<dbReference type="Gene3D" id="3.10.560.10">
    <property type="entry name" value="Outer membrane lipoprotein wza domain like"/>
    <property type="match status" value="1"/>
</dbReference>
<dbReference type="GO" id="GO:0015159">
    <property type="term" value="F:polysaccharide transmembrane transporter activity"/>
    <property type="evidence" value="ECO:0007669"/>
    <property type="project" value="InterPro"/>
</dbReference>
<evidence type="ECO:0000313" key="6">
    <source>
        <dbReference type="Proteomes" id="UP000503447"/>
    </source>
</evidence>
<evidence type="ECO:0000313" key="5">
    <source>
        <dbReference type="EMBL" id="QJW99305.1"/>
    </source>
</evidence>
<protein>
    <recommendedName>
        <fullName evidence="4">Polysaccharide export protein N-terminal domain-containing protein</fullName>
    </recommendedName>
</protein>
<evidence type="ECO:0000256" key="1">
    <source>
        <dbReference type="ARBA" id="ARBA00022729"/>
    </source>
</evidence>